<dbReference type="Proteomes" id="UP001205740">
    <property type="component" value="Unassembled WGS sequence"/>
</dbReference>
<comment type="caution">
    <text evidence="1">The sequence shown here is derived from an EMBL/GenBank/DDBJ whole genome shotgun (WGS) entry which is preliminary data.</text>
</comment>
<name>A0ABT1H644_9NOCA</name>
<protein>
    <submittedName>
        <fullName evidence="1">Uncharacterized protein</fullName>
    </submittedName>
</protein>
<dbReference type="RefSeq" id="WP_253656201.1">
    <property type="nucleotide sequence ID" value="NZ_BAAAOE010000002.1"/>
</dbReference>
<accession>A0ABT1H644</accession>
<organism evidence="1 2">
    <name type="scientific">Williamsia serinedens</name>
    <dbReference type="NCBI Taxonomy" id="391736"/>
    <lineage>
        <taxon>Bacteria</taxon>
        <taxon>Bacillati</taxon>
        <taxon>Actinomycetota</taxon>
        <taxon>Actinomycetes</taxon>
        <taxon>Mycobacteriales</taxon>
        <taxon>Nocardiaceae</taxon>
        <taxon>Williamsia</taxon>
    </lineage>
</organism>
<gene>
    <name evidence="1" type="ORF">LX12_003849</name>
</gene>
<reference evidence="1 2" key="1">
    <citation type="submission" date="2022-06" db="EMBL/GenBank/DDBJ databases">
        <title>Genomic Encyclopedia of Archaeal and Bacterial Type Strains, Phase II (KMG-II): from individual species to whole genera.</title>
        <authorList>
            <person name="Goeker M."/>
        </authorList>
    </citation>
    <scope>NUCLEOTIDE SEQUENCE [LARGE SCALE GENOMIC DNA]</scope>
    <source>
        <strain evidence="1 2">DSM 45037</strain>
    </source>
</reference>
<dbReference type="EMBL" id="JAMTCG010000007">
    <property type="protein sequence ID" value="MCP2162641.1"/>
    <property type="molecule type" value="Genomic_DNA"/>
</dbReference>
<evidence type="ECO:0000313" key="2">
    <source>
        <dbReference type="Proteomes" id="UP001205740"/>
    </source>
</evidence>
<proteinExistence type="predicted"/>
<sequence length="169" mass="18874">MEIDQRGQLGPLLSDMSVPDFRLPTSVMAAVYALSAGKYDSCYLDVEVDNSGITYKFWWLQGDVIGWVTASSSDIDWQHRPLREEPEDAKTDAQLRRIGDIERIELAELKVWQDGFQTGVLSVDAPIRLAFRQGDGLALGDRDPRNAAGREKRDAFVKAVMKAFGATRP</sequence>
<keyword evidence="2" id="KW-1185">Reference proteome</keyword>
<evidence type="ECO:0000313" key="1">
    <source>
        <dbReference type="EMBL" id="MCP2162641.1"/>
    </source>
</evidence>